<organism evidence="4">
    <name type="scientific">Rodentolepis nana</name>
    <name type="common">Dwarf tapeworm</name>
    <name type="synonym">Hymenolepis nana</name>
    <dbReference type="NCBI Taxonomy" id="102285"/>
    <lineage>
        <taxon>Eukaryota</taxon>
        <taxon>Metazoa</taxon>
        <taxon>Spiralia</taxon>
        <taxon>Lophotrochozoa</taxon>
        <taxon>Platyhelminthes</taxon>
        <taxon>Cestoda</taxon>
        <taxon>Eucestoda</taxon>
        <taxon>Cyclophyllidea</taxon>
        <taxon>Hymenolepididae</taxon>
        <taxon>Rodentolepis</taxon>
    </lineage>
</organism>
<feature type="compositionally biased region" description="Basic and acidic residues" evidence="1">
    <location>
        <begin position="54"/>
        <end position="69"/>
    </location>
</feature>
<feature type="compositionally biased region" description="Acidic residues" evidence="1">
    <location>
        <begin position="27"/>
        <end position="47"/>
    </location>
</feature>
<evidence type="ECO:0000313" key="2">
    <source>
        <dbReference type="EMBL" id="VDO02591.1"/>
    </source>
</evidence>
<dbReference type="AlphaFoldDB" id="A0A0R3TI44"/>
<evidence type="ECO:0000313" key="3">
    <source>
        <dbReference type="Proteomes" id="UP000278807"/>
    </source>
</evidence>
<feature type="region of interest" description="Disordered" evidence="1">
    <location>
        <begin position="1"/>
        <end position="82"/>
    </location>
</feature>
<sequence>MKLTQNFGTGGGPETPEAEEPSGRGDDGEEGEEDEEEDEEEEEEEEQQQQQNPEQHREGPMKNNEEGGDKTTSFCDFAEMKS</sequence>
<name>A0A0R3TI44_RODNA</name>
<accession>A0A0R3TI44</accession>
<reference evidence="2 3" key="2">
    <citation type="submission" date="2018-11" db="EMBL/GenBank/DDBJ databases">
        <authorList>
            <consortium name="Pathogen Informatics"/>
        </authorList>
    </citation>
    <scope>NUCLEOTIDE SEQUENCE [LARGE SCALE GENOMIC DNA]</scope>
</reference>
<protein>
    <submittedName>
        <fullName evidence="2 4">Uncharacterized protein</fullName>
    </submittedName>
</protein>
<gene>
    <name evidence="2" type="ORF">HNAJ_LOCUS6731</name>
</gene>
<dbReference type="EMBL" id="UZAE01008138">
    <property type="protein sequence ID" value="VDO02591.1"/>
    <property type="molecule type" value="Genomic_DNA"/>
</dbReference>
<evidence type="ECO:0000313" key="4">
    <source>
        <dbReference type="WBParaSite" id="HNAJ_0000673501-mRNA-1"/>
    </source>
</evidence>
<dbReference type="Proteomes" id="UP000278807">
    <property type="component" value="Unassembled WGS sequence"/>
</dbReference>
<keyword evidence="3" id="KW-1185">Reference proteome</keyword>
<evidence type="ECO:0000256" key="1">
    <source>
        <dbReference type="SAM" id="MobiDB-lite"/>
    </source>
</evidence>
<reference evidence="4" key="1">
    <citation type="submission" date="2017-02" db="UniProtKB">
        <authorList>
            <consortium name="WormBaseParasite"/>
        </authorList>
    </citation>
    <scope>IDENTIFICATION</scope>
</reference>
<proteinExistence type="predicted"/>
<dbReference type="WBParaSite" id="HNAJ_0000673501-mRNA-1">
    <property type="protein sequence ID" value="HNAJ_0000673501-mRNA-1"/>
    <property type="gene ID" value="HNAJ_0000673501"/>
</dbReference>